<dbReference type="InterPro" id="IPR058652">
    <property type="entry name" value="VapC50_C"/>
</dbReference>
<comment type="caution">
    <text evidence="3">The sequence shown here is derived from an EMBL/GenBank/DDBJ whole genome shotgun (WGS) entry which is preliminary data.</text>
</comment>
<reference evidence="4" key="1">
    <citation type="submission" date="2018-09" db="EMBL/GenBank/DDBJ databases">
        <authorList>
            <person name="Livingstone P.G."/>
            <person name="Whitworth D.E."/>
        </authorList>
    </citation>
    <scope>NUCLEOTIDE SEQUENCE [LARGE SCALE GENOMIC DNA]</scope>
    <source>
        <strain evidence="4">CA054A</strain>
    </source>
</reference>
<protein>
    <submittedName>
        <fullName evidence="3">PIN domain-containing protein</fullName>
    </submittedName>
</protein>
<dbReference type="InterPro" id="IPR029060">
    <property type="entry name" value="PIN-like_dom_sf"/>
</dbReference>
<organism evidence="3 4">
    <name type="scientific">Corallococcus terminator</name>
    <dbReference type="NCBI Taxonomy" id="2316733"/>
    <lineage>
        <taxon>Bacteria</taxon>
        <taxon>Pseudomonadati</taxon>
        <taxon>Myxococcota</taxon>
        <taxon>Myxococcia</taxon>
        <taxon>Myxococcales</taxon>
        <taxon>Cystobacterineae</taxon>
        <taxon>Myxococcaceae</taxon>
        <taxon>Corallococcus</taxon>
    </lineage>
</organism>
<evidence type="ECO:0000313" key="4">
    <source>
        <dbReference type="Proteomes" id="UP000268094"/>
    </source>
</evidence>
<name>A0A3A8I7F9_9BACT</name>
<dbReference type="PANTHER" id="PTHR34610">
    <property type="entry name" value="SSL7007 PROTEIN"/>
    <property type="match status" value="1"/>
</dbReference>
<evidence type="ECO:0000259" key="1">
    <source>
        <dbReference type="Pfam" id="PF13470"/>
    </source>
</evidence>
<dbReference type="InterPro" id="IPR002716">
    <property type="entry name" value="PIN_dom"/>
</dbReference>
<accession>A0A3A8I7F9</accession>
<dbReference type="Proteomes" id="UP000268094">
    <property type="component" value="Unassembled WGS sequence"/>
</dbReference>
<dbReference type="PANTHER" id="PTHR34610:SF3">
    <property type="entry name" value="SSL7007 PROTEIN"/>
    <property type="match status" value="1"/>
</dbReference>
<dbReference type="AlphaFoldDB" id="A0A3A8I7F9"/>
<keyword evidence="4" id="KW-1185">Reference proteome</keyword>
<feature type="domain" description="PIN" evidence="1">
    <location>
        <begin position="7"/>
        <end position="112"/>
    </location>
</feature>
<evidence type="ECO:0000313" key="3">
    <source>
        <dbReference type="EMBL" id="RKG78616.1"/>
    </source>
</evidence>
<dbReference type="InterPro" id="IPR002850">
    <property type="entry name" value="PIN_toxin-like"/>
</dbReference>
<sequence>MLPVIFRVFLDANVLFPASIRNTLLDAHKQRLVQVYWSQQVLEELRRNLVLKQRKSEDDASTLVNAMCRIFPESVVSGYEAQIASMRNDEGDRHVTAAALTAGAQVIVTNNLKHFRAKDLPPGIEAQPADFFLQQLLDLDPETMVAILQKQVERYREPLITFEAFLEHFSRSAPGFIRDVREYLLALN</sequence>
<feature type="domain" description="VapC50 C-terminal" evidence="2">
    <location>
        <begin position="130"/>
        <end position="182"/>
    </location>
</feature>
<gene>
    <name evidence="3" type="ORF">D7V88_29615</name>
</gene>
<dbReference type="Pfam" id="PF13470">
    <property type="entry name" value="PIN_3"/>
    <property type="match status" value="1"/>
</dbReference>
<dbReference type="SUPFAM" id="SSF88723">
    <property type="entry name" value="PIN domain-like"/>
    <property type="match status" value="1"/>
</dbReference>
<dbReference type="EMBL" id="RAVZ01000259">
    <property type="protein sequence ID" value="RKG78616.1"/>
    <property type="molecule type" value="Genomic_DNA"/>
</dbReference>
<proteinExistence type="predicted"/>
<dbReference type="Pfam" id="PF26343">
    <property type="entry name" value="VapC50_C"/>
    <property type="match status" value="1"/>
</dbReference>
<evidence type="ECO:0000259" key="2">
    <source>
        <dbReference type="Pfam" id="PF26343"/>
    </source>
</evidence>